<evidence type="ECO:0000256" key="17">
    <source>
        <dbReference type="ARBA" id="ARBA00023180"/>
    </source>
</evidence>
<keyword evidence="15" id="KW-0482">Metalloprotease</keyword>
<keyword evidence="6" id="KW-0964">Secreted</keyword>
<keyword evidence="7" id="KW-0121">Carboxypeptidase</keyword>
<comment type="subcellular location">
    <subcellularLocation>
        <location evidence="1">Endoplasmic reticulum</location>
    </subcellularLocation>
    <subcellularLocation>
        <location evidence="3">Golgi apparatus</location>
    </subcellularLocation>
    <subcellularLocation>
        <location evidence="2">Lysosome</location>
    </subcellularLocation>
    <subcellularLocation>
        <location evidence="4">Secreted</location>
    </subcellularLocation>
</comment>
<keyword evidence="13" id="KW-0862">Zinc</keyword>
<evidence type="ECO:0000313" key="22">
    <source>
        <dbReference type="EMBL" id="RDB03569.1"/>
    </source>
</evidence>
<keyword evidence="11" id="KW-0378">Hydrolase</keyword>
<keyword evidence="16" id="KW-0865">Zymogen</keyword>
<evidence type="ECO:0000256" key="20">
    <source>
        <dbReference type="ARBA" id="ARBA00033328"/>
    </source>
</evidence>
<evidence type="ECO:0000256" key="9">
    <source>
        <dbReference type="ARBA" id="ARBA00022723"/>
    </source>
</evidence>
<dbReference type="GO" id="GO:0006508">
    <property type="term" value="P:proteolysis"/>
    <property type="evidence" value="ECO:0007669"/>
    <property type="project" value="UniProtKB-KW"/>
</dbReference>
<protein>
    <recommendedName>
        <fullName evidence="5">Carboxypeptidase Q</fullName>
    </recommendedName>
    <alternativeName>
        <fullName evidence="20">Plasma glutamate carboxypeptidase</fullName>
    </alternativeName>
</protein>
<evidence type="ECO:0000256" key="3">
    <source>
        <dbReference type="ARBA" id="ARBA00004555"/>
    </source>
</evidence>
<evidence type="ECO:0000256" key="11">
    <source>
        <dbReference type="ARBA" id="ARBA00022801"/>
    </source>
</evidence>
<dbReference type="Proteomes" id="UP000253141">
    <property type="component" value="Unassembled WGS sequence"/>
</dbReference>
<evidence type="ECO:0000256" key="16">
    <source>
        <dbReference type="ARBA" id="ARBA00023145"/>
    </source>
</evidence>
<keyword evidence="18" id="KW-0458">Lysosome</keyword>
<evidence type="ECO:0000256" key="18">
    <source>
        <dbReference type="ARBA" id="ARBA00023228"/>
    </source>
</evidence>
<keyword evidence="17" id="KW-0325">Glycoprotein</keyword>
<dbReference type="InterPro" id="IPR007484">
    <property type="entry name" value="Peptidase_M28"/>
</dbReference>
<dbReference type="InterPro" id="IPR039866">
    <property type="entry name" value="CPQ"/>
</dbReference>
<dbReference type="OrthoDB" id="9769665at2"/>
<keyword evidence="8" id="KW-0645">Protease</keyword>
<evidence type="ECO:0000256" key="2">
    <source>
        <dbReference type="ARBA" id="ARBA00004371"/>
    </source>
</evidence>
<proteinExistence type="predicted"/>
<evidence type="ECO:0000256" key="1">
    <source>
        <dbReference type="ARBA" id="ARBA00004240"/>
    </source>
</evidence>
<keyword evidence="14" id="KW-0333">Golgi apparatus</keyword>
<evidence type="ECO:0000256" key="7">
    <source>
        <dbReference type="ARBA" id="ARBA00022645"/>
    </source>
</evidence>
<keyword evidence="23" id="KW-1185">Reference proteome</keyword>
<evidence type="ECO:0000313" key="23">
    <source>
        <dbReference type="Proteomes" id="UP000253141"/>
    </source>
</evidence>
<evidence type="ECO:0000256" key="5">
    <source>
        <dbReference type="ARBA" id="ARBA00014116"/>
    </source>
</evidence>
<dbReference type="Pfam" id="PF04389">
    <property type="entry name" value="Peptidase_M28"/>
    <property type="match status" value="1"/>
</dbReference>
<evidence type="ECO:0000256" key="15">
    <source>
        <dbReference type="ARBA" id="ARBA00023049"/>
    </source>
</evidence>
<evidence type="ECO:0000256" key="14">
    <source>
        <dbReference type="ARBA" id="ARBA00023034"/>
    </source>
</evidence>
<gene>
    <name evidence="22" type="ORF">DVG78_22955</name>
</gene>
<comment type="caution">
    <text evidence="22">The sequence shown here is derived from an EMBL/GenBank/DDBJ whole genome shotgun (WGS) entry which is preliminary data.</text>
</comment>
<evidence type="ECO:0000256" key="8">
    <source>
        <dbReference type="ARBA" id="ARBA00022670"/>
    </source>
</evidence>
<keyword evidence="9" id="KW-0479">Metal-binding</keyword>
<evidence type="ECO:0000256" key="19">
    <source>
        <dbReference type="ARBA" id="ARBA00025833"/>
    </source>
</evidence>
<evidence type="ECO:0000259" key="21">
    <source>
        <dbReference type="Pfam" id="PF04389"/>
    </source>
</evidence>
<keyword evidence="10" id="KW-0732">Signal</keyword>
<dbReference type="SUPFAM" id="SSF53187">
    <property type="entry name" value="Zn-dependent exopeptidases"/>
    <property type="match status" value="1"/>
</dbReference>
<keyword evidence="12" id="KW-0256">Endoplasmic reticulum</keyword>
<reference evidence="22 23" key="1">
    <citation type="submission" date="2018-07" db="EMBL/GenBank/DDBJ databases">
        <title>Genome analysis of Runella aurantiaca.</title>
        <authorList>
            <person name="Yang X."/>
        </authorList>
    </citation>
    <scope>NUCLEOTIDE SEQUENCE [LARGE SCALE GENOMIC DNA]</scope>
    <source>
        <strain evidence="22 23">YX9</strain>
    </source>
</reference>
<name>A0A369I1C4_9BACT</name>
<dbReference type="GO" id="GO:0005576">
    <property type="term" value="C:extracellular region"/>
    <property type="evidence" value="ECO:0007669"/>
    <property type="project" value="UniProtKB-SubCell"/>
</dbReference>
<evidence type="ECO:0000256" key="13">
    <source>
        <dbReference type="ARBA" id="ARBA00022833"/>
    </source>
</evidence>
<organism evidence="22 23">
    <name type="scientific">Runella aurantiaca</name>
    <dbReference type="NCBI Taxonomy" id="2282308"/>
    <lineage>
        <taxon>Bacteria</taxon>
        <taxon>Pseudomonadati</taxon>
        <taxon>Bacteroidota</taxon>
        <taxon>Cytophagia</taxon>
        <taxon>Cytophagales</taxon>
        <taxon>Spirosomataceae</taxon>
        <taxon>Runella</taxon>
    </lineage>
</organism>
<feature type="domain" description="Peptidase M28" evidence="21">
    <location>
        <begin position="284"/>
        <end position="464"/>
    </location>
</feature>
<evidence type="ECO:0000256" key="12">
    <source>
        <dbReference type="ARBA" id="ARBA00022824"/>
    </source>
</evidence>
<dbReference type="PANTHER" id="PTHR12053:SF3">
    <property type="entry name" value="CARBOXYPEPTIDASE Q"/>
    <property type="match status" value="1"/>
</dbReference>
<evidence type="ECO:0000256" key="6">
    <source>
        <dbReference type="ARBA" id="ARBA00022525"/>
    </source>
</evidence>
<dbReference type="PANTHER" id="PTHR12053">
    <property type="entry name" value="PROTEASE FAMILY M28 PLASMA GLUTAMATE CARBOXYPEPTIDASE-RELATED"/>
    <property type="match status" value="1"/>
</dbReference>
<dbReference type="Gene3D" id="3.50.30.30">
    <property type="match status" value="1"/>
</dbReference>
<evidence type="ECO:0000256" key="10">
    <source>
        <dbReference type="ARBA" id="ARBA00022729"/>
    </source>
</evidence>
<dbReference type="GO" id="GO:0004180">
    <property type="term" value="F:carboxypeptidase activity"/>
    <property type="evidence" value="ECO:0007669"/>
    <property type="project" value="UniProtKB-KW"/>
</dbReference>
<evidence type="ECO:0000256" key="4">
    <source>
        <dbReference type="ARBA" id="ARBA00004613"/>
    </source>
</evidence>
<dbReference type="GO" id="GO:0046872">
    <property type="term" value="F:metal ion binding"/>
    <property type="evidence" value="ECO:0007669"/>
    <property type="project" value="UniProtKB-KW"/>
</dbReference>
<sequence length="481" mass="52686">MLPHGKVRKQSPIFVRIRFSNHKPSTPLKKSIFLLLFISTTAFSQTREDSVMIRKIYNEVLTNGQAYEWLRYLCKQVGPRLSGSVGAQKAVIYTKELMEKQAFDRVFLQDVKVPHWVRGAKEEAYIKVGKQKIKVPIAALGGSVATAPKGVEAEVIEVKSFQQLRELGKDKVKGKIVFFNRPMDPTKLNTFEAYGGAVEQRANGATEASNLGAVGAIVRSVTTLQDDVPHSGSMRYATGVPLIPTAAISTNAANLLSEKLKENPSLTFYFRQHCETLPDADSHNVVGEIKGSEKPEEIIVVGGHLDSWDLAEGAHDDGAGCVQSIEVLRLLKAIGYTPKRTIRAVMFMNEENGLRGGVKYADLAKQNNEKHIAAVESDNGGFTPKGFGIVGKPEQKAKIAEWKSLLAPYSLHEIGPGGGGADIGPLAQSGTVLFGYKPDTQRYFDYHHAANDNFENVNKRELDLGTASMAAIIYLLDKYGI</sequence>
<dbReference type="EMBL" id="QPIW01000025">
    <property type="protein sequence ID" value="RDB03569.1"/>
    <property type="molecule type" value="Genomic_DNA"/>
</dbReference>
<dbReference type="GO" id="GO:0070573">
    <property type="term" value="F:metallodipeptidase activity"/>
    <property type="evidence" value="ECO:0007669"/>
    <property type="project" value="InterPro"/>
</dbReference>
<accession>A0A369I1C4</accession>
<dbReference type="AlphaFoldDB" id="A0A369I1C4"/>
<dbReference type="Gene3D" id="3.40.630.10">
    <property type="entry name" value="Zn peptidases"/>
    <property type="match status" value="1"/>
</dbReference>
<comment type="subunit">
    <text evidence="19">Homodimer. The monomeric form is inactive while the homodimer is active.</text>
</comment>
<dbReference type="GO" id="GO:0005764">
    <property type="term" value="C:lysosome"/>
    <property type="evidence" value="ECO:0007669"/>
    <property type="project" value="UniProtKB-SubCell"/>
</dbReference>